<dbReference type="RefSeq" id="WP_226764895.1">
    <property type="nucleotide sequence ID" value="NZ_JAJAWG010000010.1"/>
</dbReference>
<dbReference type="InterPro" id="IPR021313">
    <property type="entry name" value="DUF2909"/>
</dbReference>
<gene>
    <name evidence="2" type="ORF">LG219_12910</name>
</gene>
<evidence type="ECO:0000313" key="3">
    <source>
        <dbReference type="Proteomes" id="UP001198034"/>
    </source>
</evidence>
<organism evidence="2 3">
    <name type="scientific">Deefgea salmonis</name>
    <dbReference type="NCBI Taxonomy" id="2875502"/>
    <lineage>
        <taxon>Bacteria</taxon>
        <taxon>Pseudomonadati</taxon>
        <taxon>Pseudomonadota</taxon>
        <taxon>Betaproteobacteria</taxon>
        <taxon>Neisseriales</taxon>
        <taxon>Chitinibacteraceae</taxon>
        <taxon>Deefgea</taxon>
    </lineage>
</organism>
<dbReference type="Proteomes" id="UP001198034">
    <property type="component" value="Unassembled WGS sequence"/>
</dbReference>
<evidence type="ECO:0000313" key="2">
    <source>
        <dbReference type="EMBL" id="MCB5197168.1"/>
    </source>
</evidence>
<name>A0ABS8BN53_9NEIS</name>
<keyword evidence="1" id="KW-0812">Transmembrane</keyword>
<reference evidence="2 3" key="1">
    <citation type="submission" date="2021-10" db="EMBL/GenBank/DDBJ databases">
        <authorList>
            <person name="Chen M."/>
        </authorList>
    </citation>
    <scope>NUCLEOTIDE SEQUENCE [LARGE SCALE GENOMIC DNA]</scope>
    <source>
        <strain evidence="2 3">H3-26</strain>
    </source>
</reference>
<protein>
    <submittedName>
        <fullName evidence="2">DUF2909 domain-containing protein</fullName>
    </submittedName>
</protein>
<proteinExistence type="predicted"/>
<keyword evidence="3" id="KW-1185">Reference proteome</keyword>
<sequence length="62" mass="6888">MKIILIGLLLTIMALLALALTQLIRGKSQRLLTLLAWRVALSIGLFLLLILSGRMGWITPNF</sequence>
<feature type="transmembrane region" description="Helical" evidence="1">
    <location>
        <begin position="31"/>
        <end position="51"/>
    </location>
</feature>
<evidence type="ECO:0000256" key="1">
    <source>
        <dbReference type="SAM" id="Phobius"/>
    </source>
</evidence>
<dbReference type="EMBL" id="JAJAWG010000010">
    <property type="protein sequence ID" value="MCB5197168.1"/>
    <property type="molecule type" value="Genomic_DNA"/>
</dbReference>
<dbReference type="Pfam" id="PF11137">
    <property type="entry name" value="DUF2909"/>
    <property type="match status" value="1"/>
</dbReference>
<keyword evidence="1" id="KW-1133">Transmembrane helix</keyword>
<accession>A0ABS8BN53</accession>
<comment type="caution">
    <text evidence="2">The sequence shown here is derived from an EMBL/GenBank/DDBJ whole genome shotgun (WGS) entry which is preliminary data.</text>
</comment>
<keyword evidence="1" id="KW-0472">Membrane</keyword>